<reference evidence="12 13" key="1">
    <citation type="submission" date="2019-03" db="EMBL/GenBank/DDBJ databases">
        <authorList>
            <person name="Gaulin E."/>
            <person name="Dumas B."/>
        </authorList>
    </citation>
    <scope>NUCLEOTIDE SEQUENCE [LARGE SCALE GENOMIC DNA]</scope>
    <source>
        <strain evidence="12">CBS 568.67</strain>
    </source>
</reference>
<feature type="domain" description="Ricin B lectin" evidence="10">
    <location>
        <begin position="519"/>
        <end position="682"/>
    </location>
</feature>
<feature type="active site" description="Charge relay system" evidence="7 8">
    <location>
        <position position="402"/>
    </location>
</feature>
<gene>
    <name evidence="12" type="primary">Aste57867_24520</name>
    <name evidence="11" type="ORF">As57867_024443</name>
    <name evidence="12" type="ORF">ASTE57867_24520</name>
</gene>
<evidence type="ECO:0000313" key="12">
    <source>
        <dbReference type="EMBL" id="VFU01159.1"/>
    </source>
</evidence>
<dbReference type="InterPro" id="IPR000209">
    <property type="entry name" value="Peptidase_S8/S53_dom"/>
</dbReference>
<keyword evidence="3 8" id="KW-0378">Hydrolase</keyword>
<evidence type="ECO:0000256" key="6">
    <source>
        <dbReference type="ARBA" id="ARBA00023619"/>
    </source>
</evidence>
<feature type="signal peptide" evidence="9">
    <location>
        <begin position="1"/>
        <end position="17"/>
    </location>
</feature>
<evidence type="ECO:0000259" key="10">
    <source>
        <dbReference type="SMART" id="SM00458"/>
    </source>
</evidence>
<dbReference type="InterPro" id="IPR036852">
    <property type="entry name" value="Peptidase_S8/S53_dom_sf"/>
</dbReference>
<dbReference type="SUPFAM" id="SSF50370">
    <property type="entry name" value="Ricin B-like lectins"/>
    <property type="match status" value="2"/>
</dbReference>
<dbReference type="EMBL" id="VJMH01007405">
    <property type="protein sequence ID" value="KAF0683396.1"/>
    <property type="molecule type" value="Genomic_DNA"/>
</dbReference>
<evidence type="ECO:0000313" key="13">
    <source>
        <dbReference type="Proteomes" id="UP000332933"/>
    </source>
</evidence>
<name>A0A485LUY4_9STRA</name>
<proteinExistence type="inferred from homology"/>
<evidence type="ECO:0000256" key="3">
    <source>
        <dbReference type="ARBA" id="ARBA00022801"/>
    </source>
</evidence>
<organism evidence="12 13">
    <name type="scientific">Aphanomyces stellatus</name>
    <dbReference type="NCBI Taxonomy" id="120398"/>
    <lineage>
        <taxon>Eukaryota</taxon>
        <taxon>Sar</taxon>
        <taxon>Stramenopiles</taxon>
        <taxon>Oomycota</taxon>
        <taxon>Saprolegniomycetes</taxon>
        <taxon>Saprolegniales</taxon>
        <taxon>Verrucalvaceae</taxon>
        <taxon>Aphanomyces</taxon>
    </lineage>
</organism>
<dbReference type="AlphaFoldDB" id="A0A485LUY4"/>
<dbReference type="InterPro" id="IPR015500">
    <property type="entry name" value="Peptidase_S8_subtilisin-rel"/>
</dbReference>
<dbReference type="Proteomes" id="UP000332933">
    <property type="component" value="Unassembled WGS sequence"/>
</dbReference>
<dbReference type="EC" id="3.4.21.62" evidence="6"/>
<dbReference type="PROSITE" id="PS50231">
    <property type="entry name" value="RICIN_B_LECTIN"/>
    <property type="match status" value="1"/>
</dbReference>
<feature type="active site" description="Charge relay system" evidence="7 8">
    <location>
        <position position="231"/>
    </location>
</feature>
<dbReference type="PANTHER" id="PTHR43806">
    <property type="entry name" value="PEPTIDASE S8"/>
    <property type="match status" value="1"/>
</dbReference>
<evidence type="ECO:0000256" key="5">
    <source>
        <dbReference type="ARBA" id="ARBA00023529"/>
    </source>
</evidence>
<keyword evidence="2 8" id="KW-0645">Protease</keyword>
<dbReference type="PROSITE" id="PS00138">
    <property type="entry name" value="SUBTILASE_SER"/>
    <property type="match status" value="1"/>
</dbReference>
<feature type="active site" description="Charge relay system" evidence="7 8">
    <location>
        <position position="195"/>
    </location>
</feature>
<accession>A0A485LUY4</accession>
<dbReference type="Pfam" id="PF00652">
    <property type="entry name" value="Ricin_B_lectin"/>
    <property type="match status" value="2"/>
</dbReference>
<evidence type="ECO:0000256" key="4">
    <source>
        <dbReference type="ARBA" id="ARBA00022825"/>
    </source>
</evidence>
<dbReference type="SMART" id="SM00458">
    <property type="entry name" value="RICIN"/>
    <property type="match status" value="1"/>
</dbReference>
<keyword evidence="9" id="KW-0732">Signal</keyword>
<evidence type="ECO:0000256" key="1">
    <source>
        <dbReference type="ARBA" id="ARBA00011073"/>
    </source>
</evidence>
<evidence type="ECO:0000256" key="9">
    <source>
        <dbReference type="SAM" id="SignalP"/>
    </source>
</evidence>
<evidence type="ECO:0000256" key="2">
    <source>
        <dbReference type="ARBA" id="ARBA00022670"/>
    </source>
</evidence>
<evidence type="ECO:0000256" key="7">
    <source>
        <dbReference type="PIRSR" id="PIRSR615500-1"/>
    </source>
</evidence>
<dbReference type="Gene3D" id="2.80.10.50">
    <property type="match status" value="2"/>
</dbReference>
<dbReference type="Pfam" id="PF00082">
    <property type="entry name" value="Peptidase_S8"/>
    <property type="match status" value="1"/>
</dbReference>
<dbReference type="InterPro" id="IPR035992">
    <property type="entry name" value="Ricin_B-like_lectins"/>
</dbReference>
<dbReference type="PRINTS" id="PR00723">
    <property type="entry name" value="SUBTILISIN"/>
</dbReference>
<dbReference type="GO" id="GO:0006508">
    <property type="term" value="P:proteolysis"/>
    <property type="evidence" value="ECO:0007669"/>
    <property type="project" value="UniProtKB-KW"/>
</dbReference>
<dbReference type="SUPFAM" id="SSF52743">
    <property type="entry name" value="Subtilisin-like"/>
    <property type="match status" value="1"/>
</dbReference>
<dbReference type="Gene3D" id="3.40.50.200">
    <property type="entry name" value="Peptidase S8/S53 domain"/>
    <property type="match status" value="1"/>
</dbReference>
<feature type="chain" id="PRO_5033437796" description="subtilisin" evidence="9">
    <location>
        <begin position="18"/>
        <end position="731"/>
    </location>
</feature>
<keyword evidence="13" id="KW-1185">Reference proteome</keyword>
<comment type="catalytic activity">
    <reaction evidence="5">
        <text>Hydrolysis of proteins with broad specificity for peptide bonds, and a preference for a large uncharged residue in P1. Hydrolyzes peptide amides.</text>
        <dbReference type="EC" id="3.4.21.62"/>
    </reaction>
</comment>
<comment type="similarity">
    <text evidence="1 8">Belongs to the peptidase S8 family.</text>
</comment>
<evidence type="ECO:0000256" key="8">
    <source>
        <dbReference type="PROSITE-ProRule" id="PRU01240"/>
    </source>
</evidence>
<dbReference type="EMBL" id="CAADRA010007431">
    <property type="protein sequence ID" value="VFU01159.1"/>
    <property type="molecule type" value="Genomic_DNA"/>
</dbReference>
<dbReference type="InterPro" id="IPR023828">
    <property type="entry name" value="Peptidase_S8_Ser-AS"/>
</dbReference>
<dbReference type="OrthoDB" id="62471at2759"/>
<protein>
    <recommendedName>
        <fullName evidence="6">subtilisin</fullName>
        <ecNumber evidence="6">3.4.21.62</ecNumber>
    </recommendedName>
</protein>
<reference evidence="11" key="2">
    <citation type="submission" date="2019-06" db="EMBL/GenBank/DDBJ databases">
        <title>Genomics analysis of Aphanomyces spp. identifies a new class of oomycete effector associated with host adaptation.</title>
        <authorList>
            <person name="Gaulin E."/>
        </authorList>
    </citation>
    <scope>NUCLEOTIDE SEQUENCE</scope>
    <source>
        <strain evidence="11">CBS 578.67</strain>
    </source>
</reference>
<dbReference type="PROSITE" id="PS51892">
    <property type="entry name" value="SUBTILASE"/>
    <property type="match status" value="1"/>
</dbReference>
<dbReference type="InterPro" id="IPR000772">
    <property type="entry name" value="Ricin_B_lectin"/>
</dbReference>
<dbReference type="GO" id="GO:0004252">
    <property type="term" value="F:serine-type endopeptidase activity"/>
    <property type="evidence" value="ECO:0007669"/>
    <property type="project" value="UniProtKB-UniRule"/>
</dbReference>
<sequence length="731" mass="76350">MARRVALVAVLVHGVATNIVDGAKQGGVVSPIVHQHLESASTIDVLVTFEPIASLAASVASAGRDSTTTRASRVRTALKAHATMTQKPLDDLLFGWPTTNAKNRTNTTSIRFGSVRHHYIANMVTIKGATPALIDQIAVLPGVQTVIPEPVLHLSRASASDAASQPPQWGVIAVNAPSAWAAGATGAGVVVGSIDTGVRATHEALAGNWRQDHGWYDPTNAIATPYDDDGHGTHTLGTAVGTLGIGVAPGAQWIACRGCPAGSCPASTLLACAEFMLCPTDAAGQNSNCALHAHVVSNSWGGSSGQTFFDQALAAWRQAGIVPVFSNGNAGPSCATVAYPSESSLVIAAGAIDADNSLGSFSSKGPSSINQQIKPDVAAPGVAIVSAATSADNAYKAMSGTSMAAPHVAGTVALLLSVTKGLTFDQIYKLVTTTTATTKLVVLNSTCNSVVDTTYPNNNYGYGLVDANHALAGSKRIRVAIATRGKLFTGQTATFAVAFLSPQPFAATAINQEWIVDATAQMVNLAGTSFCLDGYEGFNGGTVHLWPCSPTNANQKWSYDPTTRQLRHATFVGFCLDFDAHAGVTHLWSCLSLANADIANQQFDVNAAVQVACQGKLLTGVASDVTYALASTSQVWLVDTVLSMVQLEGTTLCLDGYQGWNGGAVHLWPCDPTNGNQKWTFDTAANQLRHATYSGYCLDFANDGVRPYLWTCVTTADPFIANQKLQLLVQY</sequence>
<dbReference type="InterPro" id="IPR050131">
    <property type="entry name" value="Peptidase_S8_subtilisin-like"/>
</dbReference>
<keyword evidence="4 8" id="KW-0720">Serine protease</keyword>
<dbReference type="PANTHER" id="PTHR43806:SF67">
    <property type="entry name" value="EGF-LIKE DOMAIN-CONTAINING PROTEIN"/>
    <property type="match status" value="1"/>
</dbReference>
<evidence type="ECO:0000313" key="11">
    <source>
        <dbReference type="EMBL" id="KAF0683396.1"/>
    </source>
</evidence>